<feature type="region of interest" description="Disordered" evidence="1">
    <location>
        <begin position="503"/>
        <end position="654"/>
    </location>
</feature>
<feature type="compositionally biased region" description="Acidic residues" evidence="1">
    <location>
        <begin position="173"/>
        <end position="184"/>
    </location>
</feature>
<comment type="caution">
    <text evidence="2">The sequence shown here is derived from an EMBL/GenBank/DDBJ whole genome shotgun (WGS) entry which is preliminary data.</text>
</comment>
<feature type="region of interest" description="Disordered" evidence="1">
    <location>
        <begin position="836"/>
        <end position="855"/>
    </location>
</feature>
<accession>A0A4Q2D5U3</accession>
<dbReference type="Pfam" id="PF07093">
    <property type="entry name" value="SGT1"/>
    <property type="match status" value="1"/>
</dbReference>
<dbReference type="PANTHER" id="PTHR13060:SF0">
    <property type="entry name" value="PROTEIN ECDYSONELESS HOMOLOG"/>
    <property type="match status" value="1"/>
</dbReference>
<feature type="region of interest" description="Disordered" evidence="1">
    <location>
        <begin position="160"/>
        <end position="189"/>
    </location>
</feature>
<dbReference type="InterPro" id="IPR010770">
    <property type="entry name" value="Ecd"/>
</dbReference>
<reference evidence="2 3" key="1">
    <citation type="submission" date="2019-01" db="EMBL/GenBank/DDBJ databases">
        <title>Draft genome sequence of Psathyrella aberdarensis IHI B618.</title>
        <authorList>
            <person name="Buettner E."/>
            <person name="Kellner H."/>
        </authorList>
    </citation>
    <scope>NUCLEOTIDE SEQUENCE [LARGE SCALE GENOMIC DNA]</scope>
    <source>
        <strain evidence="2 3">IHI B618</strain>
    </source>
</reference>
<feature type="region of interest" description="Disordered" evidence="1">
    <location>
        <begin position="692"/>
        <end position="788"/>
    </location>
</feature>
<sequence length="855" mass="95734">MAPFSVTDIFNRPPSIAEDTLQYTIYPPPNLTDKASVTTFAACFQSYVEILLSEFIWHRDAFELKVVPNPEDDDAWILEGRMRVGDCVDDEWCVVWLLREISSKWDVVIGVYDSDGEFLLIEAAEGLPSWVQPSNSENRVWIHSSRLHLIPLAHISPPSRKPVRRKLPGARDSDDEGDADDENNDYISPGDAVGVVRNRALDTYAPPEVEKIVWGRIAGYPSALKEHVHVTKAYIPTDVAKALSANPALVQKAVETFYTRDAIQLRAAHKMSRFPPNSSVLRSVKMTRTAYAQLVGQKFFPPKIFGRWEEREGSDEYRWKDIGMKIAVGFEMLYKESKNRQSVSAEQLRSSAEATKDALRNNPEYLTYIENLVSANYFQGEVEGSELWKTLENKAAATFVEVRRTEGATRQSFARQVDSAIANVSELPPQEALVEDSDAWLNIDEADFDSMLARSQGKAQKSKQGGKGEQMDVDNQTEDDLATFQAGQLKDLASKVEDFIEGEGDIEGARFEDEKFSDEELSDFSDNDDEASGDEPMEDDSPPSLTDAERRAAMDKLVAPLEQSEYGKMPASYSKSQKVKPTTIDNEVVEDTPSRKPKDKAETQKTESESPSRRIRAPIIPRNQYDGVDSDDETDEEEMDDEDEEDHPQVVGDVEIDMDEEEEEFLEFSRQALGISDEHWNDIIKDRKARGAFLPASAMNPKKTTAKAPESTPTTNVQTDASKAPRVPQPGPRPNANPELDSFEAVMQALDQELAKQRPQKAGESKGSGKSKGKEKAEGPVDVDFDIDAIMEDELRAVLERDDSDEEMERDSSTEYNLIKNFLESFKSQGGLSGPVGNLAGRLQPDWKLPRDRDS</sequence>
<dbReference type="Proteomes" id="UP000290288">
    <property type="component" value="Unassembled WGS sequence"/>
</dbReference>
<dbReference type="AlphaFoldDB" id="A0A4Q2D5U3"/>
<name>A0A4Q2D5U3_9AGAR</name>
<dbReference type="EMBL" id="SDEE01000686">
    <property type="protein sequence ID" value="RXW14539.1"/>
    <property type="molecule type" value="Genomic_DNA"/>
</dbReference>
<protein>
    <recommendedName>
        <fullName evidence="4">SGT1-domain-containing protein</fullName>
    </recommendedName>
</protein>
<feature type="compositionally biased region" description="Basic and acidic residues" evidence="1">
    <location>
        <begin position="592"/>
        <end position="612"/>
    </location>
</feature>
<evidence type="ECO:0000256" key="1">
    <source>
        <dbReference type="SAM" id="MobiDB-lite"/>
    </source>
</evidence>
<feature type="region of interest" description="Disordered" evidence="1">
    <location>
        <begin position="453"/>
        <end position="473"/>
    </location>
</feature>
<evidence type="ECO:0000313" key="2">
    <source>
        <dbReference type="EMBL" id="RXW14539.1"/>
    </source>
</evidence>
<feature type="compositionally biased region" description="Acidic residues" evidence="1">
    <location>
        <begin position="515"/>
        <end position="541"/>
    </location>
</feature>
<organism evidence="2 3">
    <name type="scientific">Candolleomyces aberdarensis</name>
    <dbReference type="NCBI Taxonomy" id="2316362"/>
    <lineage>
        <taxon>Eukaryota</taxon>
        <taxon>Fungi</taxon>
        <taxon>Dikarya</taxon>
        <taxon>Basidiomycota</taxon>
        <taxon>Agaricomycotina</taxon>
        <taxon>Agaricomycetes</taxon>
        <taxon>Agaricomycetidae</taxon>
        <taxon>Agaricales</taxon>
        <taxon>Agaricineae</taxon>
        <taxon>Psathyrellaceae</taxon>
        <taxon>Candolleomyces</taxon>
    </lineage>
</organism>
<feature type="compositionally biased region" description="Acidic residues" evidence="1">
    <location>
        <begin position="628"/>
        <end position="646"/>
    </location>
</feature>
<evidence type="ECO:0000313" key="3">
    <source>
        <dbReference type="Proteomes" id="UP000290288"/>
    </source>
</evidence>
<dbReference type="STRING" id="2316362.A0A4Q2D5U3"/>
<feature type="compositionally biased region" description="Polar residues" evidence="1">
    <location>
        <begin position="573"/>
        <end position="585"/>
    </location>
</feature>
<evidence type="ECO:0008006" key="4">
    <source>
        <dbReference type="Google" id="ProtNLM"/>
    </source>
</evidence>
<keyword evidence="3" id="KW-1185">Reference proteome</keyword>
<feature type="compositionally biased region" description="Basic and acidic residues" evidence="1">
    <location>
        <begin position="753"/>
        <end position="764"/>
    </location>
</feature>
<proteinExistence type="predicted"/>
<dbReference type="GO" id="GO:0005634">
    <property type="term" value="C:nucleus"/>
    <property type="evidence" value="ECO:0007669"/>
    <property type="project" value="TreeGrafter"/>
</dbReference>
<gene>
    <name evidence="2" type="ORF">EST38_g11315</name>
</gene>
<dbReference type="OrthoDB" id="27237at2759"/>
<feature type="compositionally biased region" description="Polar residues" evidence="1">
    <location>
        <begin position="711"/>
        <end position="721"/>
    </location>
</feature>
<dbReference type="PANTHER" id="PTHR13060">
    <property type="entry name" value="SGT1 PROTEIN HSGT1 SUPPRESSOR OF GCR2"/>
    <property type="match status" value="1"/>
</dbReference>